<dbReference type="Proteomes" id="UP000762676">
    <property type="component" value="Unassembled WGS sequence"/>
</dbReference>
<evidence type="ECO:0000313" key="3">
    <source>
        <dbReference type="Proteomes" id="UP000762676"/>
    </source>
</evidence>
<gene>
    <name evidence="2" type="ORF">ElyMa_005306700</name>
</gene>
<comment type="caution">
    <text evidence="2">The sequence shown here is derived from an EMBL/GenBank/DDBJ whole genome shotgun (WGS) entry which is preliminary data.</text>
</comment>
<protein>
    <submittedName>
        <fullName evidence="2">Uncharacterized protein</fullName>
    </submittedName>
</protein>
<evidence type="ECO:0000256" key="1">
    <source>
        <dbReference type="SAM" id="MobiDB-lite"/>
    </source>
</evidence>
<evidence type="ECO:0000313" key="2">
    <source>
        <dbReference type="EMBL" id="GFS27812.1"/>
    </source>
</evidence>
<feature type="compositionally biased region" description="Basic and acidic residues" evidence="1">
    <location>
        <begin position="10"/>
        <end position="29"/>
    </location>
</feature>
<organism evidence="2 3">
    <name type="scientific">Elysia marginata</name>
    <dbReference type="NCBI Taxonomy" id="1093978"/>
    <lineage>
        <taxon>Eukaryota</taxon>
        <taxon>Metazoa</taxon>
        <taxon>Spiralia</taxon>
        <taxon>Lophotrochozoa</taxon>
        <taxon>Mollusca</taxon>
        <taxon>Gastropoda</taxon>
        <taxon>Heterobranchia</taxon>
        <taxon>Euthyneura</taxon>
        <taxon>Panpulmonata</taxon>
        <taxon>Sacoglossa</taxon>
        <taxon>Placobranchoidea</taxon>
        <taxon>Plakobranchidae</taxon>
        <taxon>Elysia</taxon>
    </lineage>
</organism>
<accession>A0AAV4JYM4</accession>
<keyword evidence="3" id="KW-1185">Reference proteome</keyword>
<dbReference type="AlphaFoldDB" id="A0AAV4JYM4"/>
<name>A0AAV4JYM4_9GAST</name>
<reference evidence="2 3" key="1">
    <citation type="journal article" date="2021" name="Elife">
        <title>Chloroplast acquisition without the gene transfer in kleptoplastic sea slugs, Plakobranchus ocellatus.</title>
        <authorList>
            <person name="Maeda T."/>
            <person name="Takahashi S."/>
            <person name="Yoshida T."/>
            <person name="Shimamura S."/>
            <person name="Takaki Y."/>
            <person name="Nagai Y."/>
            <person name="Toyoda A."/>
            <person name="Suzuki Y."/>
            <person name="Arimoto A."/>
            <person name="Ishii H."/>
            <person name="Satoh N."/>
            <person name="Nishiyama T."/>
            <person name="Hasebe M."/>
            <person name="Maruyama T."/>
            <person name="Minagawa J."/>
            <person name="Obokata J."/>
            <person name="Shigenobu S."/>
        </authorList>
    </citation>
    <scope>NUCLEOTIDE SEQUENCE [LARGE SCALE GENOMIC DNA]</scope>
</reference>
<proteinExistence type="predicted"/>
<dbReference type="EMBL" id="BMAT01010564">
    <property type="protein sequence ID" value="GFS27812.1"/>
    <property type="molecule type" value="Genomic_DNA"/>
</dbReference>
<sequence length="157" mass="17846">MLTRRQSGGIEDKRKTGRQERGLTRDPTGRMKVSATHHKGKESYHPVLQEGCSVKTAANLPARGKFLDQQTAEQTRFNIKFVGWSINASFGHSRCRVGFEGLRQLVAEKSRLPLWYPYRRDIDLSARNPMPGVQSRDALVPVLVIIFEVPPRCPSWM</sequence>
<feature type="region of interest" description="Disordered" evidence="1">
    <location>
        <begin position="1"/>
        <end position="45"/>
    </location>
</feature>